<dbReference type="Pfam" id="PF13354">
    <property type="entry name" value="Beta-lactamase2"/>
    <property type="match status" value="1"/>
</dbReference>
<dbReference type="InterPro" id="IPR045155">
    <property type="entry name" value="Beta-lactam_cat"/>
</dbReference>
<organism evidence="3 4">
    <name type="scientific">Nonomuraea purpurea</name>
    <dbReference type="NCBI Taxonomy" id="1849276"/>
    <lineage>
        <taxon>Bacteria</taxon>
        <taxon>Bacillati</taxon>
        <taxon>Actinomycetota</taxon>
        <taxon>Actinomycetes</taxon>
        <taxon>Streptosporangiales</taxon>
        <taxon>Streptosporangiaceae</taxon>
        <taxon>Nonomuraea</taxon>
    </lineage>
</organism>
<dbReference type="PANTHER" id="PTHR35333:SF3">
    <property type="entry name" value="BETA-LACTAMASE-TYPE TRANSPEPTIDASE FOLD CONTAINING PROTEIN"/>
    <property type="match status" value="1"/>
</dbReference>
<comment type="caution">
    <text evidence="3">The sequence shown here is derived from an EMBL/GenBank/DDBJ whole genome shotgun (WGS) entry which is preliminary data.</text>
</comment>
<evidence type="ECO:0000259" key="2">
    <source>
        <dbReference type="Pfam" id="PF13354"/>
    </source>
</evidence>
<evidence type="ECO:0000256" key="1">
    <source>
        <dbReference type="SAM" id="SignalP"/>
    </source>
</evidence>
<feature type="chain" id="PRO_5046202248" evidence="1">
    <location>
        <begin position="32"/>
        <end position="479"/>
    </location>
</feature>
<dbReference type="PANTHER" id="PTHR35333">
    <property type="entry name" value="BETA-LACTAMASE"/>
    <property type="match status" value="1"/>
</dbReference>
<protein>
    <submittedName>
        <fullName evidence="3">Serine hydrolase</fullName>
    </submittedName>
</protein>
<evidence type="ECO:0000313" key="3">
    <source>
        <dbReference type="EMBL" id="MFC4011188.1"/>
    </source>
</evidence>
<accession>A0ABV8GBP6</accession>
<feature type="domain" description="Beta-lactamase class A catalytic" evidence="2">
    <location>
        <begin position="181"/>
        <end position="432"/>
    </location>
</feature>
<keyword evidence="3" id="KW-0378">Hydrolase</keyword>
<evidence type="ECO:0000313" key="4">
    <source>
        <dbReference type="Proteomes" id="UP001595851"/>
    </source>
</evidence>
<proteinExistence type="predicted"/>
<dbReference type="GO" id="GO:0016787">
    <property type="term" value="F:hydrolase activity"/>
    <property type="evidence" value="ECO:0007669"/>
    <property type="project" value="UniProtKB-KW"/>
</dbReference>
<keyword evidence="4" id="KW-1185">Reference proteome</keyword>
<dbReference type="RefSeq" id="WP_379531146.1">
    <property type="nucleotide sequence ID" value="NZ_JBHSBI010000015.1"/>
</dbReference>
<keyword evidence="1" id="KW-0732">Signal</keyword>
<feature type="signal peptide" evidence="1">
    <location>
        <begin position="1"/>
        <end position="31"/>
    </location>
</feature>
<dbReference type="SUPFAM" id="SSF56601">
    <property type="entry name" value="beta-lactamase/transpeptidase-like"/>
    <property type="match status" value="1"/>
</dbReference>
<dbReference type="InterPro" id="IPR012338">
    <property type="entry name" value="Beta-lactam/transpept-like"/>
</dbReference>
<dbReference type="InterPro" id="IPR000871">
    <property type="entry name" value="Beta-lactam_class-A"/>
</dbReference>
<name>A0ABV8GBP6_9ACTN</name>
<gene>
    <name evidence="3" type="ORF">ACFOY2_28450</name>
</gene>
<dbReference type="Proteomes" id="UP001595851">
    <property type="component" value="Unassembled WGS sequence"/>
</dbReference>
<dbReference type="Gene3D" id="3.40.710.10">
    <property type="entry name" value="DD-peptidase/beta-lactamase superfamily"/>
    <property type="match status" value="1"/>
</dbReference>
<reference evidence="4" key="1">
    <citation type="journal article" date="2019" name="Int. J. Syst. Evol. Microbiol.">
        <title>The Global Catalogue of Microorganisms (GCM) 10K type strain sequencing project: providing services to taxonomists for standard genome sequencing and annotation.</title>
        <authorList>
            <consortium name="The Broad Institute Genomics Platform"/>
            <consortium name="The Broad Institute Genome Sequencing Center for Infectious Disease"/>
            <person name="Wu L."/>
            <person name="Ma J."/>
        </authorList>
    </citation>
    <scope>NUCLEOTIDE SEQUENCE [LARGE SCALE GENOMIC DNA]</scope>
    <source>
        <strain evidence="4">TBRC 1276</strain>
    </source>
</reference>
<dbReference type="EMBL" id="JBHSBI010000015">
    <property type="protein sequence ID" value="MFC4011188.1"/>
    <property type="molecule type" value="Genomic_DNA"/>
</dbReference>
<sequence length="479" mass="51173">MDVRARTRRRAAAALATACLLLGVVAWPAQAQEKTAETGVGAFLQKTMAGLRFEEVLDLAPPGSAQARTLAGVVDKEARTTADYAKLLAKAEDAKPIVQQPQLDVTVLELDRLGRLLSSGTVLMSPQNPQGVVVPVDQNFRTDKVRYRQWDDAGWYTGKGQGSIDIVPGRENAPIDFMLPYPASVLKLMVNFGVLRLVDKGEIKLDDTYAYEPTAISSLCGPASSNTIRAYMDASITSSSNPATCALVKLLHDRKAVDGLNQTFQDLGLETMQLKNTNPDNGGRWSNPVTMSSLDTAKLLALVEGVPGTAWTAPNGKPVTSGGVLSATSRALFKKMLGEQGYNDMLSTANRCAAGYPAAGIPQRVDSRWVAADGTVTVAGNAFGQDVRPCNQRAQVTFSHKTGWVNNSGADAGIVKSLPGKNGRRYIVAAFTNLGTQYVDAARPAAEPGVWPVSYTEKLAKLGAAIDTYETARFARPAR</sequence>